<dbReference type="InterPro" id="IPR036396">
    <property type="entry name" value="Cyt_P450_sf"/>
</dbReference>
<dbReference type="PANTHER" id="PTHR46696">
    <property type="entry name" value="P450, PUTATIVE (EUROFUNG)-RELATED"/>
    <property type="match status" value="1"/>
</dbReference>
<evidence type="ECO:0000313" key="3">
    <source>
        <dbReference type="Proteomes" id="UP001156641"/>
    </source>
</evidence>
<dbReference type="Pfam" id="PF00067">
    <property type="entry name" value="p450"/>
    <property type="match status" value="1"/>
</dbReference>
<sequence length="430" mass="48185">MNDMANVDPSSIFRPEILSEPHAFLKSLRESAPVARVTDDKGRDIYLVTSYALIEEASKRAEDFSSQVGHLLMGDGGNPEVDAILAQEWVQPALLLISDDPEHKRYRSLVNAVFAMGRIANMHDIIARIVDDLIDDFIERGEVDFVNEFAILLPTYVIADILGLPRDKYALVRKWSDSVIRIVSRMGTHAEELAAANDILEFRRFIRATIRARRAVPADDLISYLINVRVEGFEPLTDEEIAPLAFEIAVAGNETTRNTLMSGIVRLLNNPDQLAQIKADPSLISNAIEELLRFETPATSLWRIATRDTELGGVAIPKGGQLLLRFDAGNRDESRFENPDQFDIHRRNARLHQSFGGANIHRCLGQMLARKEMQIAFPKLFARLQNLRVIPEKSDTNYWPGLLHRGITSVYLGFTPGPRLNGQSQPSVSP</sequence>
<dbReference type="PRINTS" id="PR00359">
    <property type="entry name" value="BP450"/>
</dbReference>
<reference evidence="3" key="1">
    <citation type="journal article" date="2019" name="Int. J. Syst. Evol. Microbiol.">
        <title>The Global Catalogue of Microorganisms (GCM) 10K type strain sequencing project: providing services to taxonomists for standard genome sequencing and annotation.</title>
        <authorList>
            <consortium name="The Broad Institute Genomics Platform"/>
            <consortium name="The Broad Institute Genome Sequencing Center for Infectious Disease"/>
            <person name="Wu L."/>
            <person name="Ma J."/>
        </authorList>
    </citation>
    <scope>NUCLEOTIDE SEQUENCE [LARGE SCALE GENOMIC DNA]</scope>
    <source>
        <strain evidence="3">NBRC 112502</strain>
    </source>
</reference>
<dbReference type="InterPro" id="IPR001128">
    <property type="entry name" value="Cyt_P450"/>
</dbReference>
<dbReference type="RefSeq" id="WP_284255962.1">
    <property type="nucleotide sequence ID" value="NZ_BSOS01000005.1"/>
</dbReference>
<organism evidence="2 3">
    <name type="scientific">Acidocella aquatica</name>
    <dbReference type="NCBI Taxonomy" id="1922313"/>
    <lineage>
        <taxon>Bacteria</taxon>
        <taxon>Pseudomonadati</taxon>
        <taxon>Pseudomonadota</taxon>
        <taxon>Alphaproteobacteria</taxon>
        <taxon>Acetobacterales</taxon>
        <taxon>Acidocellaceae</taxon>
        <taxon>Acidocella</taxon>
    </lineage>
</organism>
<evidence type="ECO:0008006" key="4">
    <source>
        <dbReference type="Google" id="ProtNLM"/>
    </source>
</evidence>
<dbReference type="SUPFAM" id="SSF48264">
    <property type="entry name" value="Cytochrome P450"/>
    <property type="match status" value="1"/>
</dbReference>
<comment type="similarity">
    <text evidence="1">Belongs to the cytochrome P450 family.</text>
</comment>
<dbReference type="Gene3D" id="1.10.630.10">
    <property type="entry name" value="Cytochrome P450"/>
    <property type="match status" value="1"/>
</dbReference>
<evidence type="ECO:0000256" key="1">
    <source>
        <dbReference type="ARBA" id="ARBA00010617"/>
    </source>
</evidence>
<proteinExistence type="inferred from homology"/>
<gene>
    <name evidence="2" type="ORF">GCM10010909_01490</name>
</gene>
<comment type="caution">
    <text evidence="2">The sequence shown here is derived from an EMBL/GenBank/DDBJ whole genome shotgun (WGS) entry which is preliminary data.</text>
</comment>
<protein>
    <recommendedName>
        <fullName evidence="4">Cytochrome P450</fullName>
    </recommendedName>
</protein>
<dbReference type="EMBL" id="BSOS01000005">
    <property type="protein sequence ID" value="GLR65471.1"/>
    <property type="molecule type" value="Genomic_DNA"/>
</dbReference>
<name>A0ABQ6A0Y5_9PROT</name>
<dbReference type="PANTHER" id="PTHR46696:SF6">
    <property type="entry name" value="P450, PUTATIVE (EUROFUNG)-RELATED"/>
    <property type="match status" value="1"/>
</dbReference>
<dbReference type="Proteomes" id="UP001156641">
    <property type="component" value="Unassembled WGS sequence"/>
</dbReference>
<evidence type="ECO:0000313" key="2">
    <source>
        <dbReference type="EMBL" id="GLR65471.1"/>
    </source>
</evidence>
<keyword evidence="3" id="KW-1185">Reference proteome</keyword>
<accession>A0ABQ6A0Y5</accession>
<dbReference type="InterPro" id="IPR002397">
    <property type="entry name" value="Cyt_P450_B"/>
</dbReference>